<dbReference type="EMBL" id="JAPFPW010000009">
    <property type="protein sequence ID" value="MCW7754081.1"/>
    <property type="molecule type" value="Genomic_DNA"/>
</dbReference>
<dbReference type="InterPro" id="IPR023405">
    <property type="entry name" value="Topo_IA_core_domain"/>
</dbReference>
<dbReference type="SUPFAM" id="SSF56712">
    <property type="entry name" value="Prokaryotic type I DNA topoisomerase"/>
    <property type="match status" value="1"/>
</dbReference>
<reference evidence="2 3" key="1">
    <citation type="submission" date="2022-11" db="EMBL/GenBank/DDBJ databases">
        <title>Desulfobotulus tamanensis H1 sp. nov. - anaerobic, alkaliphilic, sulphate reducing bacterium isolated from terrestrial mud volcano.</title>
        <authorList>
            <person name="Frolova A."/>
            <person name="Merkel A.Y."/>
            <person name="Slobodkin A.I."/>
        </authorList>
    </citation>
    <scope>NUCLEOTIDE SEQUENCE [LARGE SCALE GENOMIC DNA]</scope>
    <source>
        <strain evidence="2 3">H1</strain>
    </source>
</reference>
<protein>
    <submittedName>
        <fullName evidence="2">Topoisomerase DNA-binding C4 zinc finger domain-containing protein</fullName>
    </submittedName>
</protein>
<feature type="compositionally biased region" description="Acidic residues" evidence="1">
    <location>
        <begin position="325"/>
        <end position="336"/>
    </location>
</feature>
<gene>
    <name evidence="2" type="ORF">OOT00_08785</name>
</gene>
<feature type="region of interest" description="Disordered" evidence="1">
    <location>
        <begin position="307"/>
        <end position="374"/>
    </location>
</feature>
<evidence type="ECO:0000313" key="3">
    <source>
        <dbReference type="Proteomes" id="UP001209681"/>
    </source>
</evidence>
<sequence length="491" mass="54634">MSDSTDALTVVRAHFDEVLGEHITTILDMDALPAGLVLNIATIVSLVLFVERESERDEFSDSPPLRYTRDSFFLDIREIGLGADSGVMGGLEPLLNSGLVKETEDGFLKPEPLAHKMLQVINTLFPGMQGMNFVAYVVQTIDEVVSDRKDLHDAKRFFLQTLQMHSLAGQVSELSRDRVANPKKGTVVTRDKRAVSTEWNRNVLQKLSRLRSQRGASRTEELQIREVFIPDRNEDEDPEAPSSGSGEKEELVSPVSSEVHAFAEDFSVPSPVIELSEMEESADESLAEDSAVPVQTGVLLADPVTEVPDEEELAPSSEEPPASSDNEEVAVPDFDPEPVSVQEASAPSEAFLPPETDVGRPEEENQESLEEVMDDRDIEARIAAFEETLALTCPLCKTGKLQENQTEKGKVFYDCSQSSCHFISWSQPFHYPCPTCANPFLIAFTSADGKEGLKCPRATCDYSQDERINPEEYQRKKKKKRKIVRRVKRKA</sequence>
<keyword evidence="3" id="KW-1185">Reference proteome</keyword>
<evidence type="ECO:0000313" key="2">
    <source>
        <dbReference type="EMBL" id="MCW7754081.1"/>
    </source>
</evidence>
<feature type="region of interest" description="Disordered" evidence="1">
    <location>
        <begin position="471"/>
        <end position="491"/>
    </location>
</feature>
<accession>A0ABT3NA75</accession>
<name>A0ABT3NA75_9BACT</name>
<dbReference type="RefSeq" id="WP_265424999.1">
    <property type="nucleotide sequence ID" value="NZ_JAPFPW010000009.1"/>
</dbReference>
<feature type="region of interest" description="Disordered" evidence="1">
    <location>
        <begin position="226"/>
        <end position="256"/>
    </location>
</feature>
<dbReference type="GO" id="GO:0003677">
    <property type="term" value="F:DNA binding"/>
    <property type="evidence" value="ECO:0007669"/>
    <property type="project" value="UniProtKB-KW"/>
</dbReference>
<feature type="compositionally biased region" description="Basic residues" evidence="1">
    <location>
        <begin position="475"/>
        <end position="491"/>
    </location>
</feature>
<dbReference type="Proteomes" id="UP001209681">
    <property type="component" value="Unassembled WGS sequence"/>
</dbReference>
<comment type="caution">
    <text evidence="2">The sequence shown here is derived from an EMBL/GenBank/DDBJ whole genome shotgun (WGS) entry which is preliminary data.</text>
</comment>
<organism evidence="2 3">
    <name type="scientific">Desulfobotulus pelophilus</name>
    <dbReference type="NCBI Taxonomy" id="2823377"/>
    <lineage>
        <taxon>Bacteria</taxon>
        <taxon>Pseudomonadati</taxon>
        <taxon>Thermodesulfobacteriota</taxon>
        <taxon>Desulfobacteria</taxon>
        <taxon>Desulfobacterales</taxon>
        <taxon>Desulfobacteraceae</taxon>
        <taxon>Desulfobotulus</taxon>
    </lineage>
</organism>
<proteinExistence type="predicted"/>
<evidence type="ECO:0000256" key="1">
    <source>
        <dbReference type="SAM" id="MobiDB-lite"/>
    </source>
</evidence>
<keyword evidence="2" id="KW-0238">DNA-binding</keyword>
<feature type="compositionally biased region" description="Low complexity" evidence="1">
    <location>
        <begin position="314"/>
        <end position="324"/>
    </location>
</feature>
<feature type="compositionally biased region" description="Acidic residues" evidence="1">
    <location>
        <begin position="364"/>
        <end position="374"/>
    </location>
</feature>